<sequence length="491" mass="55472">MLSLVVVSKETTTKKKKKRLPPGPKGLPIVGHLHLISKNNPHRDFHKLSQIHGPVMHLRFGSVDNIVVSSPGAAERFLKTHDLNFATRPPMEMIKHLTYGQKDLVFGQYGELWREMRKLFTVQLLTSHKINLHESTRREELCLLVDSLKQSARRGEAVDLSAKVASMSGNMSCRMLFGKKYEEKDMVDKEGGLKAVFSEVVRVGGIPNLGDFFPFLGALDVQGLGQRMKAAAKLLDQFLEKIIDEHEHPAAAPPPMLEDIVHIILRIMNNKETSFPFTREHVKSMMVDLLVASIDTSSTAIEWIMSELIKNPTMMLKLKKELERQVGPERMVAEKDLEGLKYLEMVIKETFRFHPVGPFLLPHAAMEDCTVDDFHVPKNARVIISLWAIGRDPDVWSDPERFNPERFDGSNIDYRGQNFELLPFGSGRRGCPGLQLGITAVRLVVAQLVHCFDWSLPNGAPLEDLDMTEEFGLVMSRAQSLMAVPTYKLYT</sequence>
<keyword evidence="9" id="KW-0472">Membrane</keyword>
<dbReference type="InterPro" id="IPR036396">
    <property type="entry name" value="Cyt_P450_sf"/>
</dbReference>
<dbReference type="InterPro" id="IPR002401">
    <property type="entry name" value="Cyt_P450_E_grp-I"/>
</dbReference>
<evidence type="ECO:0000256" key="11">
    <source>
        <dbReference type="PIRSR" id="PIRSR602401-1"/>
    </source>
</evidence>
<dbReference type="GO" id="GO:0020037">
    <property type="term" value="F:heme binding"/>
    <property type="evidence" value="ECO:0007669"/>
    <property type="project" value="InterPro"/>
</dbReference>
<evidence type="ECO:0000256" key="12">
    <source>
        <dbReference type="RuleBase" id="RU000461"/>
    </source>
</evidence>
<evidence type="ECO:0000256" key="8">
    <source>
        <dbReference type="ARBA" id="ARBA00023033"/>
    </source>
</evidence>
<reference evidence="13 14" key="1">
    <citation type="submission" date="2018-04" db="EMBL/GenBank/DDBJ databases">
        <authorList>
            <person name="Vogel A."/>
        </authorList>
    </citation>
    <scope>NUCLEOTIDE SEQUENCE [LARGE SCALE GENOMIC DNA]</scope>
</reference>
<dbReference type="GO" id="GO:0016020">
    <property type="term" value="C:membrane"/>
    <property type="evidence" value="ECO:0007669"/>
    <property type="project" value="UniProtKB-SubCell"/>
</dbReference>
<keyword evidence="14" id="KW-1185">Reference proteome</keyword>
<evidence type="ECO:0000256" key="7">
    <source>
        <dbReference type="ARBA" id="ARBA00023004"/>
    </source>
</evidence>
<evidence type="ECO:0000256" key="3">
    <source>
        <dbReference type="ARBA" id="ARBA00010617"/>
    </source>
</evidence>
<evidence type="ECO:0000313" key="13">
    <source>
        <dbReference type="EMBL" id="VFQ61974.1"/>
    </source>
</evidence>
<dbReference type="OrthoDB" id="2789670at2759"/>
<dbReference type="AlphaFoldDB" id="A0A484KDL6"/>
<dbReference type="GO" id="GO:0016705">
    <property type="term" value="F:oxidoreductase activity, acting on paired donors, with incorporation or reduction of molecular oxygen"/>
    <property type="evidence" value="ECO:0007669"/>
    <property type="project" value="InterPro"/>
</dbReference>
<keyword evidence="8 12" id="KW-0503">Monooxygenase</keyword>
<keyword evidence="6 12" id="KW-0560">Oxidoreductase</keyword>
<dbReference type="FunFam" id="1.10.630.10:FF:000011">
    <property type="entry name" value="Cytochrome P450 83B1"/>
    <property type="match status" value="1"/>
</dbReference>
<dbReference type="PANTHER" id="PTHR47943:SF2">
    <property type="entry name" value="CYTOCHROME P450"/>
    <property type="match status" value="1"/>
</dbReference>
<comment type="subcellular location">
    <subcellularLocation>
        <location evidence="2">Membrane</location>
    </subcellularLocation>
</comment>
<gene>
    <name evidence="13" type="ORF">CCAM_LOCUS3750</name>
</gene>
<evidence type="ECO:0000256" key="1">
    <source>
        <dbReference type="ARBA" id="ARBA00001971"/>
    </source>
</evidence>
<evidence type="ECO:0000256" key="6">
    <source>
        <dbReference type="ARBA" id="ARBA00023002"/>
    </source>
</evidence>
<keyword evidence="4 11" id="KW-0349">Heme</keyword>
<dbReference type="Proteomes" id="UP000595140">
    <property type="component" value="Unassembled WGS sequence"/>
</dbReference>
<dbReference type="EMBL" id="OOIL02000215">
    <property type="protein sequence ID" value="VFQ61974.1"/>
    <property type="molecule type" value="Genomic_DNA"/>
</dbReference>
<evidence type="ECO:0000256" key="5">
    <source>
        <dbReference type="ARBA" id="ARBA00022723"/>
    </source>
</evidence>
<evidence type="ECO:0000256" key="10">
    <source>
        <dbReference type="ARBA" id="ARBA00055645"/>
    </source>
</evidence>
<protein>
    <recommendedName>
        <fullName evidence="15">Cytochrome P450</fullName>
    </recommendedName>
</protein>
<dbReference type="PRINTS" id="PR00385">
    <property type="entry name" value="P450"/>
</dbReference>
<feature type="binding site" description="axial binding residue" evidence="11">
    <location>
        <position position="431"/>
    </location>
    <ligand>
        <name>heme</name>
        <dbReference type="ChEBI" id="CHEBI:30413"/>
    </ligand>
    <ligandPart>
        <name>Fe</name>
        <dbReference type="ChEBI" id="CHEBI:18248"/>
    </ligandPart>
</feature>
<evidence type="ECO:0000256" key="2">
    <source>
        <dbReference type="ARBA" id="ARBA00004370"/>
    </source>
</evidence>
<dbReference type="PANTHER" id="PTHR47943">
    <property type="entry name" value="CYTOCHROME P450 93A3-LIKE"/>
    <property type="match status" value="1"/>
</dbReference>
<dbReference type="InterPro" id="IPR001128">
    <property type="entry name" value="Cyt_P450"/>
</dbReference>
<name>A0A484KDL6_9ASTE</name>
<dbReference type="PROSITE" id="PS00086">
    <property type="entry name" value="CYTOCHROME_P450"/>
    <property type="match status" value="1"/>
</dbReference>
<comment type="similarity">
    <text evidence="3 12">Belongs to the cytochrome P450 family.</text>
</comment>
<organism evidence="13 14">
    <name type="scientific">Cuscuta campestris</name>
    <dbReference type="NCBI Taxonomy" id="132261"/>
    <lineage>
        <taxon>Eukaryota</taxon>
        <taxon>Viridiplantae</taxon>
        <taxon>Streptophyta</taxon>
        <taxon>Embryophyta</taxon>
        <taxon>Tracheophyta</taxon>
        <taxon>Spermatophyta</taxon>
        <taxon>Magnoliopsida</taxon>
        <taxon>eudicotyledons</taxon>
        <taxon>Gunneridae</taxon>
        <taxon>Pentapetalae</taxon>
        <taxon>asterids</taxon>
        <taxon>lamiids</taxon>
        <taxon>Solanales</taxon>
        <taxon>Convolvulaceae</taxon>
        <taxon>Cuscuteae</taxon>
        <taxon>Cuscuta</taxon>
        <taxon>Cuscuta subgen. Grammica</taxon>
        <taxon>Cuscuta sect. Cleistogrammica</taxon>
    </lineage>
</organism>
<proteinExistence type="inferred from homology"/>
<dbReference type="GO" id="GO:0004497">
    <property type="term" value="F:monooxygenase activity"/>
    <property type="evidence" value="ECO:0007669"/>
    <property type="project" value="UniProtKB-KW"/>
</dbReference>
<comment type="cofactor">
    <cofactor evidence="1 11">
        <name>heme</name>
        <dbReference type="ChEBI" id="CHEBI:30413"/>
    </cofactor>
</comment>
<keyword evidence="7 11" id="KW-0408">Iron</keyword>
<dbReference type="PRINTS" id="PR00463">
    <property type="entry name" value="EP450I"/>
</dbReference>
<evidence type="ECO:0000256" key="4">
    <source>
        <dbReference type="ARBA" id="ARBA00022617"/>
    </source>
</evidence>
<evidence type="ECO:0008006" key="15">
    <source>
        <dbReference type="Google" id="ProtNLM"/>
    </source>
</evidence>
<dbReference type="GO" id="GO:0005506">
    <property type="term" value="F:iron ion binding"/>
    <property type="evidence" value="ECO:0007669"/>
    <property type="project" value="InterPro"/>
</dbReference>
<evidence type="ECO:0000313" key="14">
    <source>
        <dbReference type="Proteomes" id="UP000595140"/>
    </source>
</evidence>
<accession>A0A484KDL6</accession>
<dbReference type="Gene3D" id="1.10.630.10">
    <property type="entry name" value="Cytochrome P450"/>
    <property type="match status" value="1"/>
</dbReference>
<evidence type="ECO:0000256" key="9">
    <source>
        <dbReference type="ARBA" id="ARBA00023136"/>
    </source>
</evidence>
<comment type="function">
    <text evidence="10">May have a role in maturation, such as during flavor formation or other metabolite production specific to aging tissues.</text>
</comment>
<dbReference type="CDD" id="cd11072">
    <property type="entry name" value="CYP71-like"/>
    <property type="match status" value="1"/>
</dbReference>
<dbReference type="InterPro" id="IPR017972">
    <property type="entry name" value="Cyt_P450_CS"/>
</dbReference>
<dbReference type="SUPFAM" id="SSF48264">
    <property type="entry name" value="Cytochrome P450"/>
    <property type="match status" value="1"/>
</dbReference>
<keyword evidence="5 11" id="KW-0479">Metal-binding</keyword>
<dbReference type="Pfam" id="PF00067">
    <property type="entry name" value="p450"/>
    <property type="match status" value="1"/>
</dbReference>